<proteinExistence type="predicted"/>
<dbReference type="AlphaFoldDB" id="A0A2G9UF22"/>
<reference evidence="1 2" key="1">
    <citation type="submission" date="2015-09" db="EMBL/GenBank/DDBJ databases">
        <title>Draft genome of the parasitic nematode Teladorsagia circumcincta isolate WARC Sus (inbred).</title>
        <authorList>
            <person name="Mitreva M."/>
        </authorList>
    </citation>
    <scope>NUCLEOTIDE SEQUENCE [LARGE SCALE GENOMIC DNA]</scope>
    <source>
        <strain evidence="1 2">S</strain>
    </source>
</reference>
<evidence type="ECO:0000313" key="1">
    <source>
        <dbReference type="EMBL" id="PIO68322.1"/>
    </source>
</evidence>
<organism evidence="1 2">
    <name type="scientific">Teladorsagia circumcincta</name>
    <name type="common">Brown stomach worm</name>
    <name type="synonym">Ostertagia circumcincta</name>
    <dbReference type="NCBI Taxonomy" id="45464"/>
    <lineage>
        <taxon>Eukaryota</taxon>
        <taxon>Metazoa</taxon>
        <taxon>Ecdysozoa</taxon>
        <taxon>Nematoda</taxon>
        <taxon>Chromadorea</taxon>
        <taxon>Rhabditida</taxon>
        <taxon>Rhabditina</taxon>
        <taxon>Rhabditomorpha</taxon>
        <taxon>Strongyloidea</taxon>
        <taxon>Trichostrongylidae</taxon>
        <taxon>Teladorsagia</taxon>
    </lineage>
</organism>
<dbReference type="InterPro" id="IPR013761">
    <property type="entry name" value="SAM/pointed_sf"/>
</dbReference>
<dbReference type="OrthoDB" id="4680325at2759"/>
<gene>
    <name evidence="1" type="ORF">TELCIR_09894</name>
</gene>
<sequence length="60" mass="6772">MQACGKEEGSRLYSQLLVQKNQSNYQTHSTAELQAILNYRKKHVDVTNEAAKDDEEAAAF</sequence>
<keyword evidence="2" id="KW-1185">Reference proteome</keyword>
<evidence type="ECO:0000313" key="2">
    <source>
        <dbReference type="Proteomes" id="UP000230423"/>
    </source>
</evidence>
<accession>A0A2G9UF22</accession>
<dbReference type="Gene3D" id="1.10.150.50">
    <property type="entry name" value="Transcription Factor, Ets-1"/>
    <property type="match status" value="1"/>
</dbReference>
<dbReference type="EMBL" id="KZ347152">
    <property type="protein sequence ID" value="PIO68322.1"/>
    <property type="molecule type" value="Genomic_DNA"/>
</dbReference>
<dbReference type="Proteomes" id="UP000230423">
    <property type="component" value="Unassembled WGS sequence"/>
</dbReference>
<name>A0A2G9UF22_TELCI</name>
<protein>
    <submittedName>
        <fullName evidence="1">Uncharacterized protein</fullName>
    </submittedName>
</protein>